<dbReference type="EMBL" id="LN725636">
    <property type="protein sequence ID" value="CEP11087.1"/>
    <property type="molecule type" value="Genomic_DNA"/>
</dbReference>
<gene>
    <name evidence="1" type="primary">PARPA_04888.1 scaffold 15694</name>
</gene>
<proteinExistence type="predicted"/>
<dbReference type="AlphaFoldDB" id="A0A0B7N0Y3"/>
<evidence type="ECO:0000313" key="1">
    <source>
        <dbReference type="EMBL" id="CEP11087.1"/>
    </source>
</evidence>
<sequence>MFKTFALKLTNPRNFFRKKKQIVNPLFVASQINTSEVKSRNNFQVLNVPSISTFGAPQNHIISPTEFNASSSIVSSDSSQLLDDFPYRRLATPVEELWKTSLHSKLTPLESIKNTIQSNSSPKASCRGCGQILHCDSKDTNTNSIESTLCPECERVFTPTTSEADIQLRFDYSANRIENNAVFETHFLNDFFMHQHFNGLPGKPNEEVYHLPLSPNYYYKKHSNESDQAEFSLCETQSIEDKVAHFRNCEGCKAFVRREKEILKAAFKESGGIYCDSGLKFGELFAFMVKNTKCMVSGLQGCWSEGGVEMFSLTIGYNVPPEQGGFSIIKNLKVCLDGLGDMYTDEHEKWVEALKKQQGYYTPK</sequence>
<reference evidence="1 2" key="1">
    <citation type="submission" date="2014-09" db="EMBL/GenBank/DDBJ databases">
        <authorList>
            <person name="Ellenberger Sabrina"/>
        </authorList>
    </citation>
    <scope>NUCLEOTIDE SEQUENCE [LARGE SCALE GENOMIC DNA]</scope>
    <source>
        <strain evidence="1 2">CBS 412.66</strain>
    </source>
</reference>
<dbReference type="Proteomes" id="UP000054107">
    <property type="component" value="Unassembled WGS sequence"/>
</dbReference>
<protein>
    <submittedName>
        <fullName evidence="1">Uncharacterized protein</fullName>
    </submittedName>
</protein>
<evidence type="ECO:0000313" key="2">
    <source>
        <dbReference type="Proteomes" id="UP000054107"/>
    </source>
</evidence>
<name>A0A0B7N0Y3_9FUNG</name>
<keyword evidence="2" id="KW-1185">Reference proteome</keyword>
<dbReference type="OrthoDB" id="10316577at2759"/>
<accession>A0A0B7N0Y3</accession>
<organism evidence="1 2">
    <name type="scientific">Parasitella parasitica</name>
    <dbReference type="NCBI Taxonomy" id="35722"/>
    <lineage>
        <taxon>Eukaryota</taxon>
        <taxon>Fungi</taxon>
        <taxon>Fungi incertae sedis</taxon>
        <taxon>Mucoromycota</taxon>
        <taxon>Mucoromycotina</taxon>
        <taxon>Mucoromycetes</taxon>
        <taxon>Mucorales</taxon>
        <taxon>Mucorineae</taxon>
        <taxon>Mucoraceae</taxon>
        <taxon>Parasitella</taxon>
    </lineage>
</organism>